<keyword evidence="1" id="KW-0175">Coiled coil</keyword>
<protein>
    <submittedName>
        <fullName evidence="3">HAMP domain-containing protein</fullName>
    </submittedName>
</protein>
<dbReference type="Proteomes" id="UP001242045">
    <property type="component" value="Unassembled WGS sequence"/>
</dbReference>
<organism evidence="3 4">
    <name type="scientific">Variovorax boronicumulans</name>
    <dbReference type="NCBI Taxonomy" id="436515"/>
    <lineage>
        <taxon>Bacteria</taxon>
        <taxon>Pseudomonadati</taxon>
        <taxon>Pseudomonadota</taxon>
        <taxon>Betaproteobacteria</taxon>
        <taxon>Burkholderiales</taxon>
        <taxon>Comamonadaceae</taxon>
        <taxon>Variovorax</taxon>
    </lineage>
</organism>
<dbReference type="Pfam" id="PF06476">
    <property type="entry name" value="DUF1090"/>
    <property type="match status" value="1"/>
</dbReference>
<gene>
    <name evidence="3" type="ORF">J2W31_000691</name>
</gene>
<dbReference type="AlphaFoldDB" id="A0AAW8CML5"/>
<evidence type="ECO:0000313" key="4">
    <source>
        <dbReference type="Proteomes" id="UP001242045"/>
    </source>
</evidence>
<name>A0AAW8CML5_9BURK</name>
<reference evidence="3" key="1">
    <citation type="submission" date="2023-07" db="EMBL/GenBank/DDBJ databases">
        <title>Sorghum-associated microbial communities from plants grown in Nebraska, USA.</title>
        <authorList>
            <person name="Schachtman D."/>
        </authorList>
    </citation>
    <scope>NUCLEOTIDE SEQUENCE</scope>
    <source>
        <strain evidence="3">DS3754</strain>
    </source>
</reference>
<sequence length="112" mass="12571">MRFKPCFLALAWALAMPAFAQTTPPEPLDAADCKAQEAVLERDMALARSRGQMLRRRELGDELAALQTRCVALAPAQGRAARIEKLEQEIRTLRAELERAEEQLRSLKAESH</sequence>
<dbReference type="RefSeq" id="WP_307504942.1">
    <property type="nucleotide sequence ID" value="NZ_JAUSRD010000001.1"/>
</dbReference>
<accession>A0AAW8CML5</accession>
<feature type="coiled-coil region" evidence="1">
    <location>
        <begin position="76"/>
        <end position="110"/>
    </location>
</feature>
<evidence type="ECO:0000256" key="2">
    <source>
        <dbReference type="SAM" id="SignalP"/>
    </source>
</evidence>
<feature type="signal peptide" evidence="2">
    <location>
        <begin position="1"/>
        <end position="20"/>
    </location>
</feature>
<proteinExistence type="predicted"/>
<comment type="caution">
    <text evidence="3">The sequence shown here is derived from an EMBL/GenBank/DDBJ whole genome shotgun (WGS) entry which is preliminary data.</text>
</comment>
<keyword evidence="2" id="KW-0732">Signal</keyword>
<evidence type="ECO:0000256" key="1">
    <source>
        <dbReference type="SAM" id="Coils"/>
    </source>
</evidence>
<dbReference type="EMBL" id="JAUSRD010000001">
    <property type="protein sequence ID" value="MDP9891595.1"/>
    <property type="molecule type" value="Genomic_DNA"/>
</dbReference>
<dbReference type="InterPro" id="IPR009468">
    <property type="entry name" value="DUF1090"/>
</dbReference>
<evidence type="ECO:0000313" key="3">
    <source>
        <dbReference type="EMBL" id="MDP9891595.1"/>
    </source>
</evidence>
<feature type="chain" id="PRO_5043375823" evidence="2">
    <location>
        <begin position="21"/>
        <end position="112"/>
    </location>
</feature>